<keyword evidence="8" id="KW-1185">Reference proteome</keyword>
<dbReference type="Pfam" id="PF01513">
    <property type="entry name" value="NAD_kinase"/>
    <property type="match status" value="1"/>
</dbReference>
<evidence type="ECO:0008006" key="9">
    <source>
        <dbReference type="Google" id="ProtNLM"/>
    </source>
</evidence>
<dbReference type="Gene3D" id="2.60.200.30">
    <property type="entry name" value="Probable inorganic polyphosphate/atp-NAD kinase, domain 2"/>
    <property type="match status" value="1"/>
</dbReference>
<dbReference type="PANTHER" id="PTHR20275:SF11">
    <property type="entry name" value="KINASE, PUTATIVE (AFU_ORTHOLOGUE AFUA_5G12870)-RELATED"/>
    <property type="match status" value="1"/>
</dbReference>
<evidence type="ECO:0000313" key="7">
    <source>
        <dbReference type="EMBL" id="TGO75822.1"/>
    </source>
</evidence>
<feature type="compositionally biased region" description="Basic and acidic residues" evidence="6">
    <location>
        <begin position="15"/>
        <end position="24"/>
    </location>
</feature>
<dbReference type="FunFam" id="2.60.200.30:FF:000008">
    <property type="entry name" value="Putative NAD+ kinase"/>
    <property type="match status" value="1"/>
</dbReference>
<keyword evidence="5" id="KW-0520">NAD</keyword>
<comment type="similarity">
    <text evidence="1">Belongs to the NAD kinase family.</text>
</comment>
<feature type="region of interest" description="Disordered" evidence="6">
    <location>
        <begin position="1"/>
        <end position="35"/>
    </location>
</feature>
<dbReference type="AlphaFoldDB" id="A0A4Z1JX50"/>
<evidence type="ECO:0000313" key="8">
    <source>
        <dbReference type="Proteomes" id="UP000297229"/>
    </source>
</evidence>
<keyword evidence="2" id="KW-0808">Transferase</keyword>
<dbReference type="PANTHER" id="PTHR20275">
    <property type="entry name" value="NAD KINASE"/>
    <property type="match status" value="1"/>
</dbReference>
<dbReference type="Pfam" id="PF20143">
    <property type="entry name" value="NAD_kinase_C"/>
    <property type="match status" value="1"/>
</dbReference>
<keyword evidence="4" id="KW-0521">NADP</keyword>
<proteinExistence type="inferred from homology"/>
<evidence type="ECO:0000256" key="2">
    <source>
        <dbReference type="ARBA" id="ARBA00022679"/>
    </source>
</evidence>
<dbReference type="STRING" id="278938.A0A4Z1JX50"/>
<dbReference type="InterPro" id="IPR002504">
    <property type="entry name" value="NADK"/>
</dbReference>
<dbReference type="Proteomes" id="UP000297229">
    <property type="component" value="Unassembled WGS sequence"/>
</dbReference>
<protein>
    <recommendedName>
        <fullName evidence="9">NAD+ kinase</fullName>
    </recommendedName>
</protein>
<dbReference type="InterPro" id="IPR016064">
    <property type="entry name" value="NAD/diacylglycerol_kinase_sf"/>
</dbReference>
<sequence length="583" mass="65251">MANSAPQHISLPSRDQLDAHEEGHSSASDSEYQHALEVVFDAQNAHRRKSSLVTADTPAATFQRRKNTECYVHALLESQRKSGRASNSGLEGIAETLASRRIASGKDETDDKEDAVVDKKMHNHNEEEDCGQVDETCWRDTFKAKDAMQPIEDDASGKVQLQPDGVDAGATHSRLLTKKQLSDMAWGVRELSKRLGSIRLKLKVRTVFILTKVHDESLIANTREVTRWLLSPERQVRYTVFVEENLRDSKKFDAKGLLDELEEAEDGKINGDKHKRLRYWSSNMCRTRPHTFDFIITLGGDGTVLYASWLFQRIVPPVLSFALGSLGFLTKFDFGDFEKQLTTAFRDGVTISLRLRFEGTVMRSQTRKPKTVTDGENGDEDATPKRDLVEELVGEEMGDERTHRPDGTYEILNDIVVDRGPNPSKILVSEYLHAKAMSSIEIFGDDEHFTSVQADGVCVATPTGSTAYNLAAGGSLCHPENPVILVSAICAHTLSFRPIILPDTIVLRLGVPYDARTSSWASFDGRERVELNPGDYVTISASRYPFANVMPQGRRSEDWVNSISGKLGWNTRQRQKGYKEWST</sequence>
<name>A0A4Z1JX50_9HELO</name>
<dbReference type="GO" id="GO:0003951">
    <property type="term" value="F:NAD+ kinase activity"/>
    <property type="evidence" value="ECO:0007669"/>
    <property type="project" value="InterPro"/>
</dbReference>
<evidence type="ECO:0000256" key="3">
    <source>
        <dbReference type="ARBA" id="ARBA00022777"/>
    </source>
</evidence>
<evidence type="ECO:0000256" key="6">
    <source>
        <dbReference type="SAM" id="MobiDB-lite"/>
    </source>
</evidence>
<evidence type="ECO:0000256" key="4">
    <source>
        <dbReference type="ARBA" id="ARBA00022857"/>
    </source>
</evidence>
<reference evidence="7 8" key="1">
    <citation type="submission" date="2017-12" db="EMBL/GenBank/DDBJ databases">
        <title>Comparative genomics of Botrytis spp.</title>
        <authorList>
            <person name="Valero-Jimenez C.A."/>
            <person name="Tapia P."/>
            <person name="Veloso J."/>
            <person name="Silva-Moreno E."/>
            <person name="Staats M."/>
            <person name="Valdes J.H."/>
            <person name="Van Kan J.A.L."/>
        </authorList>
    </citation>
    <scope>NUCLEOTIDE SEQUENCE [LARGE SCALE GENOMIC DNA]</scope>
    <source>
        <strain evidence="7 8">Be9601</strain>
    </source>
</reference>
<organism evidence="7 8">
    <name type="scientific">Botrytis elliptica</name>
    <dbReference type="NCBI Taxonomy" id="278938"/>
    <lineage>
        <taxon>Eukaryota</taxon>
        <taxon>Fungi</taxon>
        <taxon>Dikarya</taxon>
        <taxon>Ascomycota</taxon>
        <taxon>Pezizomycotina</taxon>
        <taxon>Leotiomycetes</taxon>
        <taxon>Helotiales</taxon>
        <taxon>Sclerotiniaceae</taxon>
        <taxon>Botrytis</taxon>
    </lineage>
</organism>
<dbReference type="FunFam" id="3.40.50.10330:FF:000029">
    <property type="entry name" value="NAD+ kinase, putative"/>
    <property type="match status" value="1"/>
</dbReference>
<accession>A0A4Z1JX50</accession>
<keyword evidence="3" id="KW-0418">Kinase</keyword>
<dbReference type="EMBL" id="PQXM01000189">
    <property type="protein sequence ID" value="TGO75822.1"/>
    <property type="molecule type" value="Genomic_DNA"/>
</dbReference>
<evidence type="ECO:0000256" key="1">
    <source>
        <dbReference type="ARBA" id="ARBA00010995"/>
    </source>
</evidence>
<dbReference type="SUPFAM" id="SSF111331">
    <property type="entry name" value="NAD kinase/diacylglycerol kinase-like"/>
    <property type="match status" value="1"/>
</dbReference>
<dbReference type="HAMAP" id="MF_00361">
    <property type="entry name" value="NAD_kinase"/>
    <property type="match status" value="1"/>
</dbReference>
<evidence type="ECO:0000256" key="5">
    <source>
        <dbReference type="ARBA" id="ARBA00023027"/>
    </source>
</evidence>
<dbReference type="InterPro" id="IPR017437">
    <property type="entry name" value="ATP-NAD_kinase_PpnK-typ_C"/>
</dbReference>
<feature type="region of interest" description="Disordered" evidence="6">
    <location>
        <begin position="364"/>
        <end position="386"/>
    </location>
</feature>
<gene>
    <name evidence="7" type="ORF">BELL_0190g00010</name>
</gene>
<dbReference type="InterPro" id="IPR017438">
    <property type="entry name" value="ATP-NAD_kinase_N"/>
</dbReference>
<dbReference type="GO" id="GO:0006741">
    <property type="term" value="P:NADP+ biosynthetic process"/>
    <property type="evidence" value="ECO:0007669"/>
    <property type="project" value="InterPro"/>
</dbReference>
<dbReference type="Gene3D" id="3.40.50.10330">
    <property type="entry name" value="Probable inorganic polyphosphate/atp-NAD kinase, domain 1"/>
    <property type="match status" value="1"/>
</dbReference>
<dbReference type="GO" id="GO:0019674">
    <property type="term" value="P:NAD+ metabolic process"/>
    <property type="evidence" value="ECO:0007669"/>
    <property type="project" value="InterPro"/>
</dbReference>
<comment type="caution">
    <text evidence="7">The sequence shown here is derived from an EMBL/GenBank/DDBJ whole genome shotgun (WGS) entry which is preliminary data.</text>
</comment>